<evidence type="ECO:0000313" key="2">
    <source>
        <dbReference type="Proteomes" id="UP001244341"/>
    </source>
</evidence>
<dbReference type="Proteomes" id="UP001244341">
    <property type="component" value="Chromosome 3b"/>
</dbReference>
<organism evidence="1 2">
    <name type="scientific">Tetradesmus obliquus</name>
    <name type="common">Green alga</name>
    <name type="synonym">Acutodesmus obliquus</name>
    <dbReference type="NCBI Taxonomy" id="3088"/>
    <lineage>
        <taxon>Eukaryota</taxon>
        <taxon>Viridiplantae</taxon>
        <taxon>Chlorophyta</taxon>
        <taxon>core chlorophytes</taxon>
        <taxon>Chlorophyceae</taxon>
        <taxon>CS clade</taxon>
        <taxon>Sphaeropleales</taxon>
        <taxon>Scenedesmaceae</taxon>
        <taxon>Tetradesmus</taxon>
    </lineage>
</organism>
<dbReference type="EMBL" id="CP126210">
    <property type="protein sequence ID" value="WIA11991.1"/>
    <property type="molecule type" value="Genomic_DNA"/>
</dbReference>
<accession>A0ABY8TUN2</accession>
<protein>
    <submittedName>
        <fullName evidence="1">Uncharacterized protein</fullName>
    </submittedName>
</protein>
<evidence type="ECO:0000313" key="1">
    <source>
        <dbReference type="EMBL" id="WIA11991.1"/>
    </source>
</evidence>
<reference evidence="1 2" key="1">
    <citation type="submission" date="2023-05" db="EMBL/GenBank/DDBJ databases">
        <title>A 100% complete, gapless, phased diploid assembly of the Scenedesmus obliquus UTEX 3031 genome.</title>
        <authorList>
            <person name="Biondi T.C."/>
            <person name="Hanschen E.R."/>
            <person name="Kwon T."/>
            <person name="Eng W."/>
            <person name="Kruse C.P.S."/>
            <person name="Koehler S.I."/>
            <person name="Kunde Y."/>
            <person name="Gleasner C.D."/>
            <person name="You Mak K.T."/>
            <person name="Polle J."/>
            <person name="Hovde B.T."/>
            <person name="Starkenburg S.R."/>
        </authorList>
    </citation>
    <scope>NUCLEOTIDE SEQUENCE [LARGE SCALE GENOMIC DNA]</scope>
    <source>
        <strain evidence="1 2">DOE0152z</strain>
    </source>
</reference>
<gene>
    <name evidence="1" type="ORF">OEZ85_012072</name>
</gene>
<proteinExistence type="predicted"/>
<name>A0ABY8TUN2_TETOB</name>
<keyword evidence="2" id="KW-1185">Reference proteome</keyword>
<sequence length="241" mass="27027">MNNNKTDEKALVGVFEKTSYITIGSSEKPLGLPPKEPLPERWKAKQFATAPPREGKTLDACFEKRYNYIAEGDKYVDKWRYVDSGQEKKKGFLSSDFSKRDEFSNTVRTLQWREQLSHEAKWTSNAIQFFNEASAQGGSQLLSTAAESSQQADGPLLYDLIFEKADPTSPACSSTHHDTKNRTMLSHERNLGGQLTTNKLAFTAPGSFAKPEFARKPLIRDSFFRKTNVVFPPGCDATTAQ</sequence>